<dbReference type="EMBL" id="VIIS01000351">
    <property type="protein sequence ID" value="KAF0310068.1"/>
    <property type="molecule type" value="Genomic_DNA"/>
</dbReference>
<evidence type="ECO:0000256" key="1">
    <source>
        <dbReference type="SAM" id="Coils"/>
    </source>
</evidence>
<dbReference type="PANTHER" id="PTHR32026">
    <property type="entry name" value="METHYLTRANSFERASE-LIKE PROTEIN 24"/>
    <property type="match status" value="1"/>
</dbReference>
<evidence type="ECO:0000256" key="2">
    <source>
        <dbReference type="SAM" id="MobiDB-lite"/>
    </source>
</evidence>
<dbReference type="Pfam" id="PF05050">
    <property type="entry name" value="Methyltransf_21"/>
    <property type="match status" value="1"/>
</dbReference>
<reference evidence="4 5" key="1">
    <citation type="submission" date="2019-07" db="EMBL/GenBank/DDBJ databases">
        <title>Draft genome assembly of a fouling barnacle, Amphibalanus amphitrite (Darwin, 1854): The first reference genome for Thecostraca.</title>
        <authorList>
            <person name="Kim W."/>
        </authorList>
    </citation>
    <scope>NUCLEOTIDE SEQUENCE [LARGE SCALE GENOMIC DNA]</scope>
    <source>
        <strain evidence="4">SNU_AA5</strain>
        <tissue evidence="4">Soma without cirri and trophi</tissue>
    </source>
</reference>
<protein>
    <submittedName>
        <fullName evidence="4">Reticulocyte-binding protein 2 a</fullName>
    </submittedName>
</protein>
<dbReference type="Proteomes" id="UP000440578">
    <property type="component" value="Unassembled WGS sequence"/>
</dbReference>
<keyword evidence="5" id="KW-1185">Reference proteome</keyword>
<organism evidence="4 5">
    <name type="scientific">Amphibalanus amphitrite</name>
    <name type="common">Striped barnacle</name>
    <name type="synonym">Balanus amphitrite</name>
    <dbReference type="NCBI Taxonomy" id="1232801"/>
    <lineage>
        <taxon>Eukaryota</taxon>
        <taxon>Metazoa</taxon>
        <taxon>Ecdysozoa</taxon>
        <taxon>Arthropoda</taxon>
        <taxon>Crustacea</taxon>
        <taxon>Multicrustacea</taxon>
        <taxon>Cirripedia</taxon>
        <taxon>Thoracica</taxon>
        <taxon>Thoracicalcarea</taxon>
        <taxon>Balanomorpha</taxon>
        <taxon>Balanoidea</taxon>
        <taxon>Balanidae</taxon>
        <taxon>Amphibalaninae</taxon>
        <taxon>Amphibalanus</taxon>
    </lineage>
</organism>
<dbReference type="AlphaFoldDB" id="A0A6A4X581"/>
<feature type="coiled-coil region" evidence="1">
    <location>
        <begin position="82"/>
        <end position="151"/>
    </location>
</feature>
<evidence type="ECO:0000313" key="5">
    <source>
        <dbReference type="Proteomes" id="UP000440578"/>
    </source>
</evidence>
<feature type="coiled-coil region" evidence="1">
    <location>
        <begin position="285"/>
        <end position="358"/>
    </location>
</feature>
<feature type="compositionally biased region" description="Basic and acidic residues" evidence="2">
    <location>
        <begin position="209"/>
        <end position="244"/>
    </location>
</feature>
<name>A0A6A4X581_AMPAM</name>
<comment type="caution">
    <text evidence="4">The sequence shown here is derived from an EMBL/GenBank/DDBJ whole genome shotgun (WGS) entry which is preliminary data.</text>
</comment>
<dbReference type="SUPFAM" id="SSF53335">
    <property type="entry name" value="S-adenosyl-L-methionine-dependent methyltransferases"/>
    <property type="match status" value="1"/>
</dbReference>
<sequence>MASGSSMSFPTLSEEELINLGKEMLGPESPITLAALRSPTTDPKRLRRQLSALANFSLLHQRMCDEYADETIKKTDQEILYEERLVNENKALKSNIHREIEREDELKVELQQRHSAIDDRNQEISALHDQKEQLEREAKQTRAEVARLEDQKSEDAVQDAKLNEERTALEAQLVGSPEKVRQTLTRAQEQLRAAENQRQTVSEQLQQSRGDRQQRQQAHEELQRREQHAEVVRELSERQRDKSGELTAVTKDMEAILLEETERRSAARLAVNKCQMIEESREGEMQKYERYIKDKQAELDKRERVQEEARARLAADQQETGQLAEQAELLEQRAQQEAEREQRRLQELQHREQQLADAVDWVRSEGSRLQDDILAMIEAQDQELAGEEGRDLVAAADRRLPPAVGDGAAVFALLEATLNATEPAAACRSRAALGGWCLWCALVSVDADSVLWKAGSDGSKEVCLDRLPDADGPRRCRVISVGINNDFSFDLAAARLGCRVDAFDPTMERPDGWVAERLRFHGVGLAAAAGPATVGGRPVPLDTLDGLLRRAQLARGPVDYLKLDIEAAEWTVLEALLSAGGGALRRVRQLTVELHLYQWQPELSGRPPPALTSRSARRMLRLLTALRLAGFALLDTKPYKSCTPVAGGRCIPWIYETLWVNDSAPLD</sequence>
<dbReference type="InterPro" id="IPR006342">
    <property type="entry name" value="FkbM_mtfrase"/>
</dbReference>
<evidence type="ECO:0000259" key="3">
    <source>
        <dbReference type="Pfam" id="PF05050"/>
    </source>
</evidence>
<dbReference type="PANTHER" id="PTHR32026:SF10">
    <property type="entry name" value="METHYLTRANSFERASE-LIKE PROTEIN 24-RELATED"/>
    <property type="match status" value="1"/>
</dbReference>
<dbReference type="InterPro" id="IPR029063">
    <property type="entry name" value="SAM-dependent_MTases_sf"/>
</dbReference>
<feature type="region of interest" description="Disordered" evidence="2">
    <location>
        <begin position="190"/>
        <end position="244"/>
    </location>
</feature>
<dbReference type="OrthoDB" id="10649008at2759"/>
<evidence type="ECO:0000313" key="4">
    <source>
        <dbReference type="EMBL" id="KAF0310068.1"/>
    </source>
</evidence>
<keyword evidence="1" id="KW-0175">Coiled coil</keyword>
<accession>A0A6A4X581</accession>
<feature type="domain" description="Methyltransferase FkbM" evidence="3">
    <location>
        <begin position="519"/>
        <end position="600"/>
    </location>
</feature>
<gene>
    <name evidence="4" type="ORF">FJT64_018870</name>
</gene>
<proteinExistence type="predicted"/>
<dbReference type="InterPro" id="IPR026913">
    <property type="entry name" value="METTL24"/>
</dbReference>